<name>A0A7R9DY62_9NEOP</name>
<sequence length="450" mass="50919">MHFYSSDGVVVKKISEDGFYGGDCFGWWCSDLLTDITVIVEEEAEEEEDFGVCLASDTLTSWSQSAKGGYHVTVLDAGKEEAREEATLRVPAESCSSSTRRSKSWRSLRDLSPTRRRLAELVDPRSPRRRQLSEILNVSIPPDGDDLSNEVRPLKGETEVDGARVRGRHERLGAALLRCAACGGGGPETNDDDRRVSYQSRLAQLALSVEDEGPEIYRELDAPRNEFFATVRQLDQRLRTLQRNNKQMRADVRDIQQSFEYEPCLIRPTLDSRETICVKPVSHLAYLLVQRTRWLHGSHRTRKVRRNAFTTIRPRRAVAVPCSQSLNAHHGISSLKQNPKDCHWSAEHPLVDTLIERANTLLCNIAWSRQQRAHGLPLACGPLVIAEQTACRLAVDARRLTAELEDLRYLDDLIFMLKGQLERISLRVWPFTMGHVPPGPTTVEEYNLVV</sequence>
<dbReference type="AlphaFoldDB" id="A0A7R9DY62"/>
<evidence type="ECO:0000256" key="1">
    <source>
        <dbReference type="SAM" id="Coils"/>
    </source>
</evidence>
<accession>A0A7R9DY62</accession>
<gene>
    <name evidence="2" type="ORF">TMSB3V08_LOCUS823</name>
</gene>
<organism evidence="2">
    <name type="scientific">Timema monikensis</name>
    <dbReference type="NCBI Taxonomy" id="170555"/>
    <lineage>
        <taxon>Eukaryota</taxon>
        <taxon>Metazoa</taxon>
        <taxon>Ecdysozoa</taxon>
        <taxon>Arthropoda</taxon>
        <taxon>Hexapoda</taxon>
        <taxon>Insecta</taxon>
        <taxon>Pterygota</taxon>
        <taxon>Neoptera</taxon>
        <taxon>Polyneoptera</taxon>
        <taxon>Phasmatodea</taxon>
        <taxon>Timematodea</taxon>
        <taxon>Timematoidea</taxon>
        <taxon>Timematidae</taxon>
        <taxon>Timema</taxon>
    </lineage>
</organism>
<evidence type="ECO:0000313" key="2">
    <source>
        <dbReference type="EMBL" id="CAD7423850.1"/>
    </source>
</evidence>
<proteinExistence type="predicted"/>
<reference evidence="2" key="1">
    <citation type="submission" date="2020-11" db="EMBL/GenBank/DDBJ databases">
        <authorList>
            <person name="Tran Van P."/>
        </authorList>
    </citation>
    <scope>NUCLEOTIDE SEQUENCE</scope>
</reference>
<feature type="coiled-coil region" evidence="1">
    <location>
        <begin position="231"/>
        <end position="258"/>
    </location>
</feature>
<protein>
    <submittedName>
        <fullName evidence="2">Uncharacterized protein</fullName>
    </submittedName>
</protein>
<dbReference type="EMBL" id="OB792719">
    <property type="protein sequence ID" value="CAD7423850.1"/>
    <property type="molecule type" value="Genomic_DNA"/>
</dbReference>
<keyword evidence="1" id="KW-0175">Coiled coil</keyword>